<dbReference type="PROSITE" id="PS00636">
    <property type="entry name" value="DNAJ_1"/>
    <property type="match status" value="1"/>
</dbReference>
<feature type="compositionally biased region" description="Basic and acidic residues" evidence="1">
    <location>
        <begin position="240"/>
        <end position="270"/>
    </location>
</feature>
<gene>
    <name evidence="3" type="ORF">VTL71DRAFT_55</name>
</gene>
<feature type="compositionally biased region" description="Basic and acidic residues" evidence="1">
    <location>
        <begin position="465"/>
        <end position="481"/>
    </location>
</feature>
<feature type="compositionally biased region" description="Polar residues" evidence="1">
    <location>
        <begin position="153"/>
        <end position="166"/>
    </location>
</feature>
<feature type="domain" description="J" evidence="2">
    <location>
        <begin position="10"/>
        <end position="77"/>
    </location>
</feature>
<protein>
    <recommendedName>
        <fullName evidence="2">J domain-containing protein</fullName>
    </recommendedName>
</protein>
<dbReference type="CDD" id="cd06257">
    <property type="entry name" value="DnaJ"/>
    <property type="match status" value="1"/>
</dbReference>
<dbReference type="SMART" id="SM00271">
    <property type="entry name" value="DnaJ"/>
    <property type="match status" value="1"/>
</dbReference>
<organism evidence="3 4">
    <name type="scientific">Oculimacula yallundae</name>
    <dbReference type="NCBI Taxonomy" id="86028"/>
    <lineage>
        <taxon>Eukaryota</taxon>
        <taxon>Fungi</taxon>
        <taxon>Dikarya</taxon>
        <taxon>Ascomycota</taxon>
        <taxon>Pezizomycotina</taxon>
        <taxon>Leotiomycetes</taxon>
        <taxon>Helotiales</taxon>
        <taxon>Ploettnerulaceae</taxon>
        <taxon>Oculimacula</taxon>
    </lineage>
</organism>
<accession>A0ABR4D0G4</accession>
<dbReference type="Gene3D" id="1.10.287.110">
    <property type="entry name" value="DnaJ domain"/>
    <property type="match status" value="1"/>
</dbReference>
<evidence type="ECO:0000313" key="3">
    <source>
        <dbReference type="EMBL" id="KAL2075113.1"/>
    </source>
</evidence>
<feature type="region of interest" description="Disordered" evidence="1">
    <location>
        <begin position="139"/>
        <end position="176"/>
    </location>
</feature>
<dbReference type="InterPro" id="IPR001623">
    <property type="entry name" value="DnaJ_domain"/>
</dbReference>
<proteinExistence type="predicted"/>
<dbReference type="InterPro" id="IPR018253">
    <property type="entry name" value="DnaJ_domain_CS"/>
</dbReference>
<evidence type="ECO:0000256" key="1">
    <source>
        <dbReference type="SAM" id="MobiDB-lite"/>
    </source>
</evidence>
<dbReference type="EMBL" id="JAZHXI010000001">
    <property type="protein sequence ID" value="KAL2075113.1"/>
    <property type="molecule type" value="Genomic_DNA"/>
</dbReference>
<dbReference type="InterPro" id="IPR036869">
    <property type="entry name" value="J_dom_sf"/>
</dbReference>
<feature type="compositionally biased region" description="Acidic residues" evidence="1">
    <location>
        <begin position="167"/>
        <end position="176"/>
    </location>
</feature>
<evidence type="ECO:0000313" key="4">
    <source>
        <dbReference type="Proteomes" id="UP001595075"/>
    </source>
</evidence>
<dbReference type="Pfam" id="PF00226">
    <property type="entry name" value="DnaJ"/>
    <property type="match status" value="1"/>
</dbReference>
<name>A0ABR4D0G4_9HELO</name>
<dbReference type="SUPFAM" id="SSF46565">
    <property type="entry name" value="Chaperone J-domain"/>
    <property type="match status" value="1"/>
</dbReference>
<sequence>MAHLHPQIPNHYLTLQIPPTASTSLIKSAYKTLALTHHPDKNPLSDKQNATDKFQKITAAFEVLGDEIKRREYDVVWREEFRGWEWEWEGRFGEGEMGKKGWEGKREMDLREVDANGFRYQGVGRRGYALNTYRPKTKAWRKRERELREGKSATASTPPSSYNEESGSGDEKDDFEAGVKTAESGTFEDDIEELENYGMDTMIRNPSTRNIQLDHDAYLVDCDLPLYTGRKFCAEDDPEREAGDEFVPEHAEPSVKHGYEDRPVDGPGKDKTRKAGTVSPLEEIEQLLQEKKEAREREKEEFEHGEWESAFVSWGKLQEDFDTVMRERGERKQANLLGMKERLRIVEGVNIEEEEEGEIGEDALAEIEKVERDRCLEAALAFSRMRGEEYAEQELRAWMNRGYDTEKEAERRARKVAAREAEIVDVETKWWYVANSISERVEHKEAKKKSKERKKEDPTTPMLFGEKRSKAKMAKESKKQEALDKFVQAEKEEARIRKEEQNLLFKKVVEAATMRKKMDKKMKKENRGRR</sequence>
<dbReference type="PRINTS" id="PR00625">
    <property type="entry name" value="JDOMAIN"/>
</dbReference>
<comment type="caution">
    <text evidence="3">The sequence shown here is derived from an EMBL/GenBank/DDBJ whole genome shotgun (WGS) entry which is preliminary data.</text>
</comment>
<reference evidence="3 4" key="1">
    <citation type="journal article" date="2024" name="Commun. Biol.">
        <title>Comparative genomic analysis of thermophilic fungi reveals convergent evolutionary adaptations and gene losses.</title>
        <authorList>
            <person name="Steindorff A.S."/>
            <person name="Aguilar-Pontes M.V."/>
            <person name="Robinson A.J."/>
            <person name="Andreopoulos B."/>
            <person name="LaButti K."/>
            <person name="Kuo A."/>
            <person name="Mondo S."/>
            <person name="Riley R."/>
            <person name="Otillar R."/>
            <person name="Haridas S."/>
            <person name="Lipzen A."/>
            <person name="Grimwood J."/>
            <person name="Schmutz J."/>
            <person name="Clum A."/>
            <person name="Reid I.D."/>
            <person name="Moisan M.C."/>
            <person name="Butler G."/>
            <person name="Nguyen T.T.M."/>
            <person name="Dewar K."/>
            <person name="Conant G."/>
            <person name="Drula E."/>
            <person name="Henrissat B."/>
            <person name="Hansel C."/>
            <person name="Singer S."/>
            <person name="Hutchinson M.I."/>
            <person name="de Vries R.P."/>
            <person name="Natvig D.O."/>
            <person name="Powell A.J."/>
            <person name="Tsang A."/>
            <person name="Grigoriev I.V."/>
        </authorList>
    </citation>
    <scope>NUCLEOTIDE SEQUENCE [LARGE SCALE GENOMIC DNA]</scope>
    <source>
        <strain evidence="3 4">CBS 494.80</strain>
    </source>
</reference>
<dbReference type="PROSITE" id="PS50076">
    <property type="entry name" value="DNAJ_2"/>
    <property type="match status" value="1"/>
</dbReference>
<evidence type="ECO:0000259" key="2">
    <source>
        <dbReference type="PROSITE" id="PS50076"/>
    </source>
</evidence>
<keyword evidence="4" id="KW-1185">Reference proteome</keyword>
<dbReference type="Proteomes" id="UP001595075">
    <property type="component" value="Unassembled WGS sequence"/>
</dbReference>
<dbReference type="PANTHER" id="PTHR43948">
    <property type="entry name" value="DNAJ HOMOLOG SUBFAMILY B"/>
    <property type="match status" value="1"/>
</dbReference>
<feature type="region of interest" description="Disordered" evidence="1">
    <location>
        <begin position="442"/>
        <end position="481"/>
    </location>
</feature>
<feature type="region of interest" description="Disordered" evidence="1">
    <location>
        <begin position="238"/>
        <end position="277"/>
    </location>
</feature>
<dbReference type="PANTHER" id="PTHR43948:SF23">
    <property type="entry name" value="DNAJ DOMAIN PROTEIN (AFU_ORTHOLOGUE AFUA_1G15460)"/>
    <property type="match status" value="1"/>
</dbReference>